<organism evidence="11 12">
    <name type="scientific">Motilibacter rhizosphaerae</name>
    <dbReference type="NCBI Taxonomy" id="598652"/>
    <lineage>
        <taxon>Bacteria</taxon>
        <taxon>Bacillati</taxon>
        <taxon>Actinomycetota</taxon>
        <taxon>Actinomycetes</taxon>
        <taxon>Motilibacterales</taxon>
        <taxon>Motilibacteraceae</taxon>
        <taxon>Motilibacter</taxon>
    </lineage>
</organism>
<gene>
    <name evidence="11" type="ORF">EV189_1004</name>
</gene>
<feature type="transmembrane region" description="Helical" evidence="8">
    <location>
        <begin position="190"/>
        <end position="207"/>
    </location>
</feature>
<dbReference type="Pfam" id="PF01545">
    <property type="entry name" value="Cation_efflux"/>
    <property type="match status" value="1"/>
</dbReference>
<dbReference type="GO" id="GO:0005886">
    <property type="term" value="C:plasma membrane"/>
    <property type="evidence" value="ECO:0007669"/>
    <property type="project" value="TreeGrafter"/>
</dbReference>
<reference evidence="11 12" key="1">
    <citation type="submission" date="2019-02" db="EMBL/GenBank/DDBJ databases">
        <title>Genomic Encyclopedia of Type Strains, Phase IV (KMG-IV): sequencing the most valuable type-strain genomes for metagenomic binning, comparative biology and taxonomic classification.</title>
        <authorList>
            <person name="Goeker M."/>
        </authorList>
    </citation>
    <scope>NUCLEOTIDE SEQUENCE [LARGE SCALE GENOMIC DNA]</scope>
    <source>
        <strain evidence="11 12">DSM 45622</strain>
    </source>
</reference>
<feature type="transmembrane region" description="Helical" evidence="8">
    <location>
        <begin position="125"/>
        <end position="145"/>
    </location>
</feature>
<evidence type="ECO:0000313" key="11">
    <source>
        <dbReference type="EMBL" id="RZS91756.1"/>
    </source>
</evidence>
<dbReference type="EMBL" id="SGXD01000001">
    <property type="protein sequence ID" value="RZS91756.1"/>
    <property type="molecule type" value="Genomic_DNA"/>
</dbReference>
<dbReference type="SUPFAM" id="SSF160240">
    <property type="entry name" value="Cation efflux protein cytoplasmic domain-like"/>
    <property type="match status" value="1"/>
</dbReference>
<keyword evidence="3" id="KW-0813">Transport</keyword>
<evidence type="ECO:0000256" key="8">
    <source>
        <dbReference type="SAM" id="Phobius"/>
    </source>
</evidence>
<dbReference type="AlphaFoldDB" id="A0A4Q7NWQ0"/>
<evidence type="ECO:0000259" key="9">
    <source>
        <dbReference type="Pfam" id="PF01545"/>
    </source>
</evidence>
<keyword evidence="5 8" id="KW-1133">Transmembrane helix</keyword>
<dbReference type="InterPro" id="IPR036837">
    <property type="entry name" value="Cation_efflux_CTD_sf"/>
</dbReference>
<evidence type="ECO:0000313" key="12">
    <source>
        <dbReference type="Proteomes" id="UP000293638"/>
    </source>
</evidence>
<feature type="transmembrane region" description="Helical" evidence="8">
    <location>
        <begin position="166"/>
        <end position="184"/>
    </location>
</feature>
<feature type="transmembrane region" description="Helical" evidence="8">
    <location>
        <begin position="28"/>
        <end position="51"/>
    </location>
</feature>
<evidence type="ECO:0000256" key="1">
    <source>
        <dbReference type="ARBA" id="ARBA00004141"/>
    </source>
</evidence>
<dbReference type="RefSeq" id="WP_130491783.1">
    <property type="nucleotide sequence ID" value="NZ_SGXD01000001.1"/>
</dbReference>
<comment type="subcellular location">
    <subcellularLocation>
        <location evidence="1">Membrane</location>
        <topology evidence="1">Multi-pass membrane protein</topology>
    </subcellularLocation>
</comment>
<comment type="similarity">
    <text evidence="2">Belongs to the cation diffusion facilitator (CDF) transporter (TC 2.A.4) family. SLC30A subfamily.</text>
</comment>
<dbReference type="OrthoDB" id="9809646at2"/>
<dbReference type="Pfam" id="PF16916">
    <property type="entry name" value="ZT_dimer"/>
    <property type="match status" value="1"/>
</dbReference>
<dbReference type="SUPFAM" id="SSF161111">
    <property type="entry name" value="Cation efflux protein transmembrane domain-like"/>
    <property type="match status" value="1"/>
</dbReference>
<dbReference type="Gene3D" id="1.20.1510.10">
    <property type="entry name" value="Cation efflux protein transmembrane domain"/>
    <property type="match status" value="1"/>
</dbReference>
<dbReference type="InterPro" id="IPR027469">
    <property type="entry name" value="Cation_efflux_TMD_sf"/>
</dbReference>
<protein>
    <submittedName>
        <fullName evidence="11">Cobalt-zinc-cadmium efflux system protein</fullName>
    </submittedName>
</protein>
<keyword evidence="4 8" id="KW-0812">Transmembrane</keyword>
<feature type="domain" description="Cation efflux protein transmembrane" evidence="9">
    <location>
        <begin position="25"/>
        <end position="215"/>
    </location>
</feature>
<feature type="transmembrane region" description="Helical" evidence="8">
    <location>
        <begin position="91"/>
        <end position="113"/>
    </location>
</feature>
<comment type="caution">
    <text evidence="11">The sequence shown here is derived from an EMBL/GenBank/DDBJ whole genome shotgun (WGS) entry which is preliminary data.</text>
</comment>
<dbReference type="NCBIfam" id="TIGR01297">
    <property type="entry name" value="CDF"/>
    <property type="match status" value="1"/>
</dbReference>
<evidence type="ECO:0000256" key="3">
    <source>
        <dbReference type="ARBA" id="ARBA00022448"/>
    </source>
</evidence>
<dbReference type="GO" id="GO:0005385">
    <property type="term" value="F:zinc ion transmembrane transporter activity"/>
    <property type="evidence" value="ECO:0007669"/>
    <property type="project" value="TreeGrafter"/>
</dbReference>
<dbReference type="InterPro" id="IPR002524">
    <property type="entry name" value="Cation_efflux"/>
</dbReference>
<dbReference type="InterPro" id="IPR027470">
    <property type="entry name" value="Cation_efflux_CTD"/>
</dbReference>
<keyword evidence="7 8" id="KW-0472">Membrane</keyword>
<accession>A0A4Q7NWQ0</accession>
<dbReference type="InterPro" id="IPR050681">
    <property type="entry name" value="CDF/SLC30A"/>
</dbReference>
<evidence type="ECO:0000256" key="4">
    <source>
        <dbReference type="ARBA" id="ARBA00022692"/>
    </source>
</evidence>
<sequence length="308" mass="31713">MGQGHSHSHNHSHATAGQRHRGRLWTTLAITAAVVVLEAVGALVTGSVALVADAGHLLSDAAGIGLSLLATAYAGRPATSQRTFGWQRAEILAALANGVLLVLVSAYVLVSGVRQVLHPGHVDAAPMLVVAAVGAAANGASLLLLREGSRESLNLRGAYLEVLGDLLGALAVVVAGAVVLATGWRRADGVAALLVGAMIVPRALALLREAADVLLEATPRGVDLGHVRDHMLRIPGVVDVHDLHAWTITSGVPVLSAHVVVEDDRLTCGSGGVLDALGECLGGHFDVGHCTFQVEPAGHREHEHSSHD</sequence>
<keyword evidence="12" id="KW-1185">Reference proteome</keyword>
<feature type="transmembrane region" description="Helical" evidence="8">
    <location>
        <begin position="57"/>
        <end position="79"/>
    </location>
</feature>
<feature type="domain" description="Cation efflux protein cytoplasmic" evidence="10">
    <location>
        <begin position="219"/>
        <end position="296"/>
    </location>
</feature>
<evidence type="ECO:0000256" key="6">
    <source>
        <dbReference type="ARBA" id="ARBA00023065"/>
    </source>
</evidence>
<dbReference type="InterPro" id="IPR058533">
    <property type="entry name" value="Cation_efflux_TM"/>
</dbReference>
<proteinExistence type="inferred from homology"/>
<evidence type="ECO:0000256" key="7">
    <source>
        <dbReference type="ARBA" id="ARBA00023136"/>
    </source>
</evidence>
<dbReference type="PANTHER" id="PTHR11562">
    <property type="entry name" value="CATION EFFLUX PROTEIN/ ZINC TRANSPORTER"/>
    <property type="match status" value="1"/>
</dbReference>
<evidence type="ECO:0000256" key="2">
    <source>
        <dbReference type="ARBA" id="ARBA00008873"/>
    </source>
</evidence>
<evidence type="ECO:0000259" key="10">
    <source>
        <dbReference type="Pfam" id="PF16916"/>
    </source>
</evidence>
<name>A0A4Q7NWQ0_9ACTN</name>
<evidence type="ECO:0000256" key="5">
    <source>
        <dbReference type="ARBA" id="ARBA00022989"/>
    </source>
</evidence>
<dbReference type="Proteomes" id="UP000293638">
    <property type="component" value="Unassembled WGS sequence"/>
</dbReference>
<dbReference type="PANTHER" id="PTHR11562:SF17">
    <property type="entry name" value="RE54080P-RELATED"/>
    <property type="match status" value="1"/>
</dbReference>
<keyword evidence="6" id="KW-0406">Ion transport</keyword>